<dbReference type="Gene3D" id="1.10.10.10">
    <property type="entry name" value="Winged helix-like DNA-binding domain superfamily/Winged helix DNA-binding domain"/>
    <property type="match status" value="1"/>
</dbReference>
<evidence type="ECO:0000259" key="4">
    <source>
        <dbReference type="PROSITE" id="PS50995"/>
    </source>
</evidence>
<evidence type="ECO:0000256" key="3">
    <source>
        <dbReference type="ARBA" id="ARBA00023163"/>
    </source>
</evidence>
<keyword evidence="3" id="KW-0804">Transcription</keyword>
<dbReference type="InterPro" id="IPR036390">
    <property type="entry name" value="WH_DNA-bd_sf"/>
</dbReference>
<evidence type="ECO:0000313" key="6">
    <source>
        <dbReference type="Proteomes" id="UP000051085"/>
    </source>
</evidence>
<dbReference type="GO" id="GO:0003700">
    <property type="term" value="F:DNA-binding transcription factor activity"/>
    <property type="evidence" value="ECO:0007669"/>
    <property type="project" value="InterPro"/>
</dbReference>
<dbReference type="SUPFAM" id="SSF46785">
    <property type="entry name" value="Winged helix' DNA-binding domain"/>
    <property type="match status" value="1"/>
</dbReference>
<evidence type="ECO:0000313" key="5">
    <source>
        <dbReference type="EMBL" id="KRM36180.1"/>
    </source>
</evidence>
<keyword evidence="1" id="KW-0805">Transcription regulation</keyword>
<organism evidence="5 6">
    <name type="scientific">Limosilactobacillus pontis DSM 8475</name>
    <dbReference type="NCBI Taxonomy" id="1423794"/>
    <lineage>
        <taxon>Bacteria</taxon>
        <taxon>Bacillati</taxon>
        <taxon>Bacillota</taxon>
        <taxon>Bacilli</taxon>
        <taxon>Lactobacillales</taxon>
        <taxon>Lactobacillaceae</taxon>
        <taxon>Limosilactobacillus</taxon>
    </lineage>
</organism>
<dbReference type="PROSITE" id="PS50995">
    <property type="entry name" value="HTH_MARR_2"/>
    <property type="match status" value="1"/>
</dbReference>
<dbReference type="SMART" id="SM00347">
    <property type="entry name" value="HTH_MARR"/>
    <property type="match status" value="1"/>
</dbReference>
<dbReference type="EMBL" id="AZGO01000053">
    <property type="protein sequence ID" value="KRM36180.1"/>
    <property type="molecule type" value="Genomic_DNA"/>
</dbReference>
<dbReference type="Proteomes" id="UP000051085">
    <property type="component" value="Unassembled WGS sequence"/>
</dbReference>
<name>A0A922PUP7_9LACO</name>
<dbReference type="GO" id="GO:0003677">
    <property type="term" value="F:DNA binding"/>
    <property type="evidence" value="ECO:0007669"/>
    <property type="project" value="UniProtKB-KW"/>
</dbReference>
<feature type="domain" description="HTH marR-type" evidence="4">
    <location>
        <begin position="8"/>
        <end position="140"/>
    </location>
</feature>
<accession>A0A922PUP7</accession>
<dbReference type="InterPro" id="IPR023187">
    <property type="entry name" value="Tscrpt_reg_MarR-type_CS"/>
</dbReference>
<dbReference type="AlphaFoldDB" id="A0A922PUP7"/>
<comment type="caution">
    <text evidence="5">The sequence shown here is derived from an EMBL/GenBank/DDBJ whole genome shotgun (WGS) entry which is preliminary data.</text>
</comment>
<dbReference type="InterPro" id="IPR000835">
    <property type="entry name" value="HTH_MarR-typ"/>
</dbReference>
<dbReference type="PANTHER" id="PTHR42756:SF2">
    <property type="entry name" value="MARR FAMILY REGULATORY PROTEIN"/>
    <property type="match status" value="1"/>
</dbReference>
<dbReference type="PROSITE" id="PS01117">
    <property type="entry name" value="HTH_MARR_1"/>
    <property type="match status" value="1"/>
</dbReference>
<gene>
    <name evidence="5" type="ORF">FD34_GL000187</name>
</gene>
<dbReference type="InterPro" id="IPR036388">
    <property type="entry name" value="WH-like_DNA-bd_sf"/>
</dbReference>
<dbReference type="PANTHER" id="PTHR42756">
    <property type="entry name" value="TRANSCRIPTIONAL REGULATOR, MARR"/>
    <property type="match status" value="1"/>
</dbReference>
<evidence type="ECO:0000256" key="1">
    <source>
        <dbReference type="ARBA" id="ARBA00023015"/>
    </source>
</evidence>
<protein>
    <submittedName>
        <fullName evidence="5">Transcriptional regulator, MarR family</fullName>
    </submittedName>
</protein>
<dbReference type="Pfam" id="PF01047">
    <property type="entry name" value="MarR"/>
    <property type="match status" value="1"/>
</dbReference>
<dbReference type="PRINTS" id="PR00598">
    <property type="entry name" value="HTHMARR"/>
</dbReference>
<proteinExistence type="predicted"/>
<evidence type="ECO:0000256" key="2">
    <source>
        <dbReference type="ARBA" id="ARBA00023125"/>
    </source>
</evidence>
<sequence>MDKEIFTMIDILREVGMIERALDSMSNIEFKQIGLARGQYLYVVRIYEHPGIISEQLSNLIKVDRTTIARAVKKLEDKGFIKRRSDPQNKKIKRLFVTEKGKKIYPFIIRENQHSNAVALRGFTDEEAQQVHDYLVRIRHNIDGDWDLVKHGGKREY</sequence>
<keyword evidence="2" id="KW-0238">DNA-binding</keyword>
<reference evidence="5 6" key="1">
    <citation type="journal article" date="2015" name="Genome Announc.">
        <title>Expanding the biotechnology potential of lactobacilli through comparative genomics of 213 strains and associated genera.</title>
        <authorList>
            <person name="Sun Z."/>
            <person name="Harris H.M."/>
            <person name="McCann A."/>
            <person name="Guo C."/>
            <person name="Argimon S."/>
            <person name="Zhang W."/>
            <person name="Yang X."/>
            <person name="Jeffery I.B."/>
            <person name="Cooney J.C."/>
            <person name="Kagawa T.F."/>
            <person name="Liu W."/>
            <person name="Song Y."/>
            <person name="Salvetti E."/>
            <person name="Wrobel A."/>
            <person name="Rasinkangas P."/>
            <person name="Parkhill J."/>
            <person name="Rea M.C."/>
            <person name="O'Sullivan O."/>
            <person name="Ritari J."/>
            <person name="Douillard F.P."/>
            <person name="Paul Ross R."/>
            <person name="Yang R."/>
            <person name="Briner A.E."/>
            <person name="Felis G.E."/>
            <person name="de Vos W.M."/>
            <person name="Barrangou R."/>
            <person name="Klaenhammer T.R."/>
            <person name="Caufield P.W."/>
            <person name="Cui Y."/>
            <person name="Zhang H."/>
            <person name="O'Toole P.W."/>
        </authorList>
    </citation>
    <scope>NUCLEOTIDE SEQUENCE [LARGE SCALE GENOMIC DNA]</scope>
    <source>
        <strain evidence="5 6">DSM 8475</strain>
    </source>
</reference>